<feature type="domain" description="Rhamnogalacturonase A/B/Epimerase-like pectate lyase" evidence="2">
    <location>
        <begin position="130"/>
        <end position="179"/>
    </location>
</feature>
<dbReference type="InterPro" id="IPR024535">
    <property type="entry name" value="RHGA/B-epi-like_pectate_lyase"/>
</dbReference>
<feature type="chain" id="PRO_5032529152" description="Rhamnogalacturonase A/B/Epimerase-like pectate lyase domain-containing protein" evidence="1">
    <location>
        <begin position="24"/>
        <end position="656"/>
    </location>
</feature>
<proteinExistence type="predicted"/>
<feature type="signal peptide" evidence="1">
    <location>
        <begin position="1"/>
        <end position="23"/>
    </location>
</feature>
<dbReference type="EMBL" id="JABAEW010000009">
    <property type="protein sequence ID" value="NMD86254.1"/>
    <property type="molecule type" value="Genomic_DNA"/>
</dbReference>
<dbReference type="AlphaFoldDB" id="A0A848AQZ4"/>
<dbReference type="Gene3D" id="2.160.20.10">
    <property type="entry name" value="Single-stranded right-handed beta-helix, Pectin lyase-like"/>
    <property type="match status" value="1"/>
</dbReference>
<evidence type="ECO:0000256" key="1">
    <source>
        <dbReference type="SAM" id="SignalP"/>
    </source>
</evidence>
<organism evidence="3 4">
    <name type="scientific">Victivallis vadensis</name>
    <dbReference type="NCBI Taxonomy" id="172901"/>
    <lineage>
        <taxon>Bacteria</taxon>
        <taxon>Pseudomonadati</taxon>
        <taxon>Lentisphaerota</taxon>
        <taxon>Lentisphaeria</taxon>
        <taxon>Victivallales</taxon>
        <taxon>Victivallaceae</taxon>
        <taxon>Victivallis</taxon>
    </lineage>
</organism>
<dbReference type="InterPro" id="IPR012334">
    <property type="entry name" value="Pectin_lyas_fold"/>
</dbReference>
<protein>
    <recommendedName>
        <fullName evidence="2">Rhamnogalacturonase A/B/Epimerase-like pectate lyase domain-containing protein</fullName>
    </recommendedName>
</protein>
<name>A0A848AQZ4_9BACT</name>
<dbReference type="Pfam" id="PF12708">
    <property type="entry name" value="Pect-lyase_RHGA_epim"/>
    <property type="match status" value="1"/>
</dbReference>
<dbReference type="InterPro" id="IPR011050">
    <property type="entry name" value="Pectin_lyase_fold/virulence"/>
</dbReference>
<dbReference type="Proteomes" id="UP000576225">
    <property type="component" value="Unassembled WGS sequence"/>
</dbReference>
<dbReference type="SUPFAM" id="SSF51126">
    <property type="entry name" value="Pectin lyase-like"/>
    <property type="match status" value="1"/>
</dbReference>
<comment type="caution">
    <text evidence="3">The sequence shown here is derived from an EMBL/GenBank/DDBJ whole genome shotgun (WGS) entry which is preliminary data.</text>
</comment>
<dbReference type="RefSeq" id="WP_168962049.1">
    <property type="nucleotide sequence ID" value="NZ_CAJKCJ010000012.1"/>
</dbReference>
<evidence type="ECO:0000313" key="4">
    <source>
        <dbReference type="Proteomes" id="UP000576225"/>
    </source>
</evidence>
<keyword evidence="1" id="KW-0732">Signal</keyword>
<evidence type="ECO:0000313" key="3">
    <source>
        <dbReference type="EMBL" id="NMD86254.1"/>
    </source>
</evidence>
<accession>A0A848AQZ4</accession>
<sequence length="656" mass="72598">MKKFIFAAVLPVLHIFGVIDASAAIPYFTDEAVRSVDRSTVQSEGKALLDELGRELPAYEKSAGNETVLLRRLELLRRGMELLERNLEATDSPELICYAAVAIEELRRFQEYFREIITRSARPPLPVKVINVTDFGAAGDGVTDNSEPFRKALAHAMSFRDRYACTIMIPDGTFYFANPRMGVPFRADYLVPPEKGGGLDKIRKTNGYIVIGNQKNLTVAGSGNTELLFDRPLPGVSCIKLGACDNVTVKDLFIDYKMRPFTQGTITEINAQEGSVVLQSDDPEAAMPGMAHFRRGHMWSFTPEGTFQWEHGFFMMKKAEKAGPLAVRYFFGDDRGGNFNPVPLSAGREAVRKLRPGMKMVHVSRVHGGGVQLDFCRFSTIENVTVYASQAMAFLDTNGYADSFISCNIRRRPGRMISTNGDGFHLASPLFGSAVVNCRGEYLYDDGLNTYSRHALVEKQLLSGGWSVSDIAPFPSSLVGVVNQETGQITALARCSRLPDRSYQLSPAVPLVSREMIRAGNGNGRQLPDSLICFSRNGTGFVAIDTSFENHHGKSFMIQSPHSLVENCSSVNAHQAGFHVGTMGNWCEYTSPHNVILRKNRTEGGKHGLMIFYMLPGNRIAGCNPLRDILLEDNSFQNCRSGRPVLLHNIAQPERR</sequence>
<gene>
    <name evidence="3" type="ORF">HF882_06610</name>
</gene>
<reference evidence="3 4" key="1">
    <citation type="submission" date="2020-04" db="EMBL/GenBank/DDBJ databases">
        <authorList>
            <person name="Hitch T.C.A."/>
            <person name="Wylensek D."/>
            <person name="Clavel T."/>
        </authorList>
    </citation>
    <scope>NUCLEOTIDE SEQUENCE [LARGE SCALE GENOMIC DNA]</scope>
    <source>
        <strain evidence="3 4">COR2-253-APC-1A</strain>
    </source>
</reference>
<evidence type="ECO:0000259" key="2">
    <source>
        <dbReference type="Pfam" id="PF12708"/>
    </source>
</evidence>